<feature type="domain" description="FKB95-like N-terminal Kelch" evidence="1">
    <location>
        <begin position="1"/>
        <end position="272"/>
    </location>
</feature>
<dbReference type="PANTHER" id="PTHR24414:SF95">
    <property type="entry name" value="F-BOX DOMAIN-CONTAINING PROTEIN"/>
    <property type="match status" value="1"/>
</dbReference>
<gene>
    <name evidence="2" type="ORF">Bca52824_090622</name>
</gene>
<sequence length="290" mass="32654">MKPNRTITDGSSGLLLIPISSPDVRHEPSSSVVAVGSNIYKMGGHTPSSSEVSVLDCRFNTWHIDGKIYVAGGCEDLNSVNCVEVFDPKTQTWASVTNPGVETQLPRSELKSFGLGGKYYLFGDKRVVYDPKEASWNPIGLGMDMHPVAMAMGLDMDEAMDMEMDMNGVASAVLYLHWVIGDVLFLWNERELRWYDSKTSSWKKLRGVEDFPDFEGDFKMVDVGGKMVVLWKVFGRHDEHGEERSIRCAEIALERRDGDEMWVNVEWWDVVLTNYESYGLYDADVLSVTV</sequence>
<dbReference type="OrthoDB" id="45365at2759"/>
<reference evidence="2 3" key="1">
    <citation type="submission" date="2020-02" db="EMBL/GenBank/DDBJ databases">
        <authorList>
            <person name="Ma Q."/>
            <person name="Huang Y."/>
            <person name="Song X."/>
            <person name="Pei D."/>
        </authorList>
    </citation>
    <scope>NUCLEOTIDE SEQUENCE [LARGE SCALE GENOMIC DNA]</scope>
    <source>
        <strain evidence="2">Sxm20200214</strain>
        <tissue evidence="2">Leaf</tissue>
    </source>
</reference>
<organism evidence="2 3">
    <name type="scientific">Brassica carinata</name>
    <name type="common">Ethiopian mustard</name>
    <name type="synonym">Abyssinian cabbage</name>
    <dbReference type="NCBI Taxonomy" id="52824"/>
    <lineage>
        <taxon>Eukaryota</taxon>
        <taxon>Viridiplantae</taxon>
        <taxon>Streptophyta</taxon>
        <taxon>Embryophyta</taxon>
        <taxon>Tracheophyta</taxon>
        <taxon>Spermatophyta</taxon>
        <taxon>Magnoliopsida</taxon>
        <taxon>eudicotyledons</taxon>
        <taxon>Gunneridae</taxon>
        <taxon>Pentapetalae</taxon>
        <taxon>rosids</taxon>
        <taxon>malvids</taxon>
        <taxon>Brassicales</taxon>
        <taxon>Brassicaceae</taxon>
        <taxon>Brassiceae</taxon>
        <taxon>Brassica</taxon>
    </lineage>
</organism>
<accession>A0A8X7TFU1</accession>
<dbReference type="InterPro" id="IPR015915">
    <property type="entry name" value="Kelch-typ_b-propeller"/>
</dbReference>
<dbReference type="Gene3D" id="2.120.10.80">
    <property type="entry name" value="Kelch-type beta propeller"/>
    <property type="match status" value="1"/>
</dbReference>
<dbReference type="PANTHER" id="PTHR24414">
    <property type="entry name" value="F-BOX/KELCH-REPEAT PROTEIN SKIP4"/>
    <property type="match status" value="1"/>
</dbReference>
<dbReference type="Proteomes" id="UP000886595">
    <property type="component" value="Unassembled WGS sequence"/>
</dbReference>
<evidence type="ECO:0000313" key="2">
    <source>
        <dbReference type="EMBL" id="KAG2240480.1"/>
    </source>
</evidence>
<protein>
    <recommendedName>
        <fullName evidence="1">FKB95-like N-terminal Kelch domain-containing protein</fullName>
    </recommendedName>
</protein>
<proteinExistence type="predicted"/>
<keyword evidence="3" id="KW-1185">Reference proteome</keyword>
<dbReference type="SUPFAM" id="SSF117281">
    <property type="entry name" value="Kelch motif"/>
    <property type="match status" value="1"/>
</dbReference>
<dbReference type="EMBL" id="JAAMPC010001580">
    <property type="protein sequence ID" value="KAG2240480.1"/>
    <property type="molecule type" value="Genomic_DNA"/>
</dbReference>
<dbReference type="InterPro" id="IPR057499">
    <property type="entry name" value="Kelch_FKB95"/>
</dbReference>
<evidence type="ECO:0000259" key="1">
    <source>
        <dbReference type="Pfam" id="PF25210"/>
    </source>
</evidence>
<comment type="caution">
    <text evidence="2">The sequence shown here is derived from an EMBL/GenBank/DDBJ whole genome shotgun (WGS) entry which is preliminary data.</text>
</comment>
<evidence type="ECO:0000313" key="3">
    <source>
        <dbReference type="Proteomes" id="UP000886595"/>
    </source>
</evidence>
<dbReference type="Pfam" id="PF25210">
    <property type="entry name" value="Kelch_FKB95"/>
    <property type="match status" value="1"/>
</dbReference>
<dbReference type="AlphaFoldDB" id="A0A8X7TFU1"/>
<dbReference type="InterPro" id="IPR050354">
    <property type="entry name" value="F-box/kelch-repeat_ARATH"/>
</dbReference>
<name>A0A8X7TFU1_BRACI</name>